<protein>
    <recommendedName>
        <fullName evidence="10">RRM domain-containing protein</fullName>
    </recommendedName>
</protein>
<evidence type="ECO:0000256" key="6">
    <source>
        <dbReference type="ARBA" id="ARBA00022884"/>
    </source>
</evidence>
<evidence type="ECO:0000256" key="1">
    <source>
        <dbReference type="ARBA" id="ARBA00004229"/>
    </source>
</evidence>
<keyword evidence="2" id="KW-0150">Chloroplast</keyword>
<evidence type="ECO:0000313" key="12">
    <source>
        <dbReference type="Proteomes" id="UP001141552"/>
    </source>
</evidence>
<comment type="caution">
    <text evidence="11">The sequence shown here is derived from an EMBL/GenBank/DDBJ whole genome shotgun (WGS) entry which is preliminary data.</text>
</comment>
<evidence type="ECO:0000256" key="9">
    <source>
        <dbReference type="SAM" id="MobiDB-lite"/>
    </source>
</evidence>
<organism evidence="11 12">
    <name type="scientific">Turnera subulata</name>
    <dbReference type="NCBI Taxonomy" id="218843"/>
    <lineage>
        <taxon>Eukaryota</taxon>
        <taxon>Viridiplantae</taxon>
        <taxon>Streptophyta</taxon>
        <taxon>Embryophyta</taxon>
        <taxon>Tracheophyta</taxon>
        <taxon>Spermatophyta</taxon>
        <taxon>Magnoliopsida</taxon>
        <taxon>eudicotyledons</taxon>
        <taxon>Gunneridae</taxon>
        <taxon>Pentapetalae</taxon>
        <taxon>rosids</taxon>
        <taxon>fabids</taxon>
        <taxon>Malpighiales</taxon>
        <taxon>Passifloraceae</taxon>
        <taxon>Turnera</taxon>
    </lineage>
</organism>
<feature type="domain" description="RRM" evidence="10">
    <location>
        <begin position="141"/>
        <end position="219"/>
    </location>
</feature>
<dbReference type="GO" id="GO:0009535">
    <property type="term" value="C:chloroplast thylakoid membrane"/>
    <property type="evidence" value="ECO:0007669"/>
    <property type="project" value="TreeGrafter"/>
</dbReference>
<dbReference type="SMART" id="SM00360">
    <property type="entry name" value="RRM"/>
    <property type="match status" value="2"/>
</dbReference>
<feature type="compositionally biased region" description="Acidic residues" evidence="9">
    <location>
        <begin position="102"/>
        <end position="118"/>
    </location>
</feature>
<evidence type="ECO:0000256" key="2">
    <source>
        <dbReference type="ARBA" id="ARBA00022528"/>
    </source>
</evidence>
<dbReference type="GO" id="GO:1990904">
    <property type="term" value="C:ribonucleoprotein complex"/>
    <property type="evidence" value="ECO:0007669"/>
    <property type="project" value="UniProtKB-KW"/>
</dbReference>
<feature type="compositionally biased region" description="Low complexity" evidence="9">
    <location>
        <begin position="85"/>
        <end position="101"/>
    </location>
</feature>
<dbReference type="InterPro" id="IPR048289">
    <property type="entry name" value="RRM2_NsCP33-like"/>
</dbReference>
<feature type="domain" description="RRM" evidence="10">
    <location>
        <begin position="232"/>
        <end position="310"/>
    </location>
</feature>
<evidence type="ECO:0000259" key="10">
    <source>
        <dbReference type="PROSITE" id="PS50102"/>
    </source>
</evidence>
<dbReference type="PANTHER" id="PTHR48025">
    <property type="entry name" value="OS02G0815200 PROTEIN"/>
    <property type="match status" value="1"/>
</dbReference>
<dbReference type="SUPFAM" id="SSF54928">
    <property type="entry name" value="RNA-binding domain, RBD"/>
    <property type="match status" value="1"/>
</dbReference>
<dbReference type="Proteomes" id="UP001141552">
    <property type="component" value="Unassembled WGS sequence"/>
</dbReference>
<dbReference type="Pfam" id="PF00076">
    <property type="entry name" value="RRM_1"/>
    <property type="match status" value="2"/>
</dbReference>
<dbReference type="OrthoDB" id="439808at2759"/>
<evidence type="ECO:0000256" key="5">
    <source>
        <dbReference type="ARBA" id="ARBA00022737"/>
    </source>
</evidence>
<comment type="subcellular location">
    <subcellularLocation>
        <location evidence="1">Plastid</location>
        <location evidence="1">Chloroplast</location>
    </subcellularLocation>
</comment>
<reference evidence="11" key="1">
    <citation type="submission" date="2022-02" db="EMBL/GenBank/DDBJ databases">
        <authorList>
            <person name="Henning P.M."/>
            <person name="McCubbin A.G."/>
            <person name="Shore J.S."/>
        </authorList>
    </citation>
    <scope>NUCLEOTIDE SEQUENCE</scope>
    <source>
        <strain evidence="11">F60SS</strain>
        <tissue evidence="11">Leaves</tissue>
    </source>
</reference>
<proteinExistence type="predicted"/>
<dbReference type="AlphaFoldDB" id="A0A9Q0JFZ1"/>
<evidence type="ECO:0000313" key="11">
    <source>
        <dbReference type="EMBL" id="KAJ4840269.1"/>
    </source>
</evidence>
<dbReference type="EMBL" id="JAKUCV010003086">
    <property type="protein sequence ID" value="KAJ4840269.1"/>
    <property type="molecule type" value="Genomic_DNA"/>
</dbReference>
<name>A0A9Q0JFZ1_9ROSI</name>
<dbReference type="GO" id="GO:0006397">
    <property type="term" value="P:mRNA processing"/>
    <property type="evidence" value="ECO:0007669"/>
    <property type="project" value="UniProtKB-KW"/>
</dbReference>
<keyword evidence="12" id="KW-1185">Reference proteome</keyword>
<sequence>MAATAAAAVGSSFSPSIPTTLKCAHPKFPSNSLALKQLIITHPPPSARITLSSSSAWLSTHAIEPLSLGAVTPWRLVPRMSTDVAQAETTDTVADADAPAAVEEEEKEEDQVSSEGEGETQVGGEDGQEGGEAGGEGSVSTKLYFGNLPYNVDSAQLAGMIQEYATPELVEILYHRETGRSRGYGFVTMSTIEDCNKVIENLDGSEFLGRALRVNLADKPRPKLPLYPDTEHKLFIGNLSWSATSESLTKLFQECGNVVGARVLYDGETGRSKGYGFVSYSTGEEMENALETLNGAELEGREIRVSVAEGRRS</sequence>
<keyword evidence="6 8" id="KW-0694">RNA-binding</keyword>
<gene>
    <name evidence="11" type="ORF">Tsubulata_024965</name>
</gene>
<dbReference type="GO" id="GO:0003729">
    <property type="term" value="F:mRNA binding"/>
    <property type="evidence" value="ECO:0007669"/>
    <property type="project" value="TreeGrafter"/>
</dbReference>
<dbReference type="InterPro" id="IPR012677">
    <property type="entry name" value="Nucleotide-bd_a/b_plait_sf"/>
</dbReference>
<keyword evidence="4" id="KW-0507">mRNA processing</keyword>
<evidence type="ECO:0000256" key="8">
    <source>
        <dbReference type="PROSITE-ProRule" id="PRU00176"/>
    </source>
</evidence>
<dbReference type="InterPro" id="IPR035979">
    <property type="entry name" value="RBD_domain_sf"/>
</dbReference>
<evidence type="ECO:0000256" key="7">
    <source>
        <dbReference type="ARBA" id="ARBA00023274"/>
    </source>
</evidence>
<dbReference type="InterPro" id="IPR000504">
    <property type="entry name" value="RRM_dom"/>
</dbReference>
<dbReference type="FunFam" id="3.30.70.330:FF:000361">
    <property type="entry name" value="28 kDa ribonucleoprotein, chloroplastic"/>
    <property type="match status" value="1"/>
</dbReference>
<evidence type="ECO:0000256" key="4">
    <source>
        <dbReference type="ARBA" id="ARBA00022664"/>
    </source>
</evidence>
<keyword evidence="7" id="KW-0687">Ribonucleoprotein</keyword>
<dbReference type="PROSITE" id="PS50102">
    <property type="entry name" value="RRM"/>
    <property type="match status" value="2"/>
</dbReference>
<dbReference type="CDD" id="cd21608">
    <property type="entry name" value="RRM2_NsCP33_like"/>
    <property type="match status" value="1"/>
</dbReference>
<dbReference type="PANTHER" id="PTHR48025:SF9">
    <property type="entry name" value="OS02G0815200 PROTEIN"/>
    <property type="match status" value="1"/>
</dbReference>
<evidence type="ECO:0000256" key="3">
    <source>
        <dbReference type="ARBA" id="ARBA00022640"/>
    </source>
</evidence>
<keyword evidence="3" id="KW-0934">Plastid</keyword>
<feature type="region of interest" description="Disordered" evidence="9">
    <location>
        <begin position="85"/>
        <end position="138"/>
    </location>
</feature>
<reference evidence="11" key="2">
    <citation type="journal article" date="2023" name="Plants (Basel)">
        <title>Annotation of the Turnera subulata (Passifloraceae) Draft Genome Reveals the S-Locus Evolved after the Divergence of Turneroideae from Passifloroideae in a Stepwise Manner.</title>
        <authorList>
            <person name="Henning P.M."/>
            <person name="Roalson E.H."/>
            <person name="Mir W."/>
            <person name="McCubbin A.G."/>
            <person name="Shore J.S."/>
        </authorList>
    </citation>
    <scope>NUCLEOTIDE SEQUENCE</scope>
    <source>
        <strain evidence="11">F60SS</strain>
    </source>
</reference>
<keyword evidence="5" id="KW-0677">Repeat</keyword>
<accession>A0A9Q0JFZ1</accession>
<dbReference type="Gene3D" id="3.30.70.330">
    <property type="match status" value="2"/>
</dbReference>
<dbReference type="InterPro" id="IPR050502">
    <property type="entry name" value="Euk_RNA-bind_prot"/>
</dbReference>
<dbReference type="GO" id="GO:1901259">
    <property type="term" value="P:chloroplast rRNA processing"/>
    <property type="evidence" value="ECO:0007669"/>
    <property type="project" value="TreeGrafter"/>
</dbReference>